<protein>
    <recommendedName>
        <fullName evidence="8">Probable membrane transporter protein</fullName>
    </recommendedName>
</protein>
<dbReference type="RefSeq" id="WP_149278843.1">
    <property type="nucleotide sequence ID" value="NZ_CP043506.1"/>
</dbReference>
<keyword evidence="5 8" id="KW-0812">Transmembrane</keyword>
<evidence type="ECO:0000313" key="9">
    <source>
        <dbReference type="EMBL" id="QEO17164.1"/>
    </source>
</evidence>
<comment type="similarity">
    <text evidence="2 8">Belongs to the 4-toluene sulfonate uptake permease (TSUP) (TC 2.A.102) family.</text>
</comment>
<keyword evidence="6 8" id="KW-1133">Transmembrane helix</keyword>
<evidence type="ECO:0000256" key="5">
    <source>
        <dbReference type="ARBA" id="ARBA00022692"/>
    </source>
</evidence>
<organism evidence="9 10">
    <name type="scientific">Acetobacter vaccinii</name>
    <dbReference type="NCBI Taxonomy" id="2592655"/>
    <lineage>
        <taxon>Bacteria</taxon>
        <taxon>Pseudomonadati</taxon>
        <taxon>Pseudomonadota</taxon>
        <taxon>Alphaproteobacteria</taxon>
        <taxon>Acetobacterales</taxon>
        <taxon>Acetobacteraceae</taxon>
        <taxon>Acetobacter</taxon>
    </lineage>
</organism>
<dbReference type="Proteomes" id="UP000324536">
    <property type="component" value="Chromosome"/>
</dbReference>
<evidence type="ECO:0000256" key="3">
    <source>
        <dbReference type="ARBA" id="ARBA00022448"/>
    </source>
</evidence>
<keyword evidence="3" id="KW-0813">Transport</keyword>
<evidence type="ECO:0000256" key="6">
    <source>
        <dbReference type="ARBA" id="ARBA00022989"/>
    </source>
</evidence>
<sequence length="321" mass="34622">MLLVPLVFLVALFAFTISAVSGGGAGLVLMPLLGLFLRPEQVPAALSIGTAVSSIGRVSTFFKAIRWQVVCRFVPLALPAAWLGVWMLSLMPPVYLDLLLGLFLLSNLPLLLRRRDHTATLRPLSPALLPAMGAAAGFISGFNGAVGLLFNTAYHRLGLKKEEIVATRAANDVLLHITKVGLYCSYGLVTQQVALVGGLVALAAVGSLFSVRPLLNRLHDSVFHRIGHASACAAGVAMVLLAGNQVVRQDHVQLGYTADTTRTETLVTWRSHRFSIELEHADLELKHSHPHESHLRPEIAIAVLHISAKKGIYTTHRLARG</sequence>
<keyword evidence="10" id="KW-1185">Reference proteome</keyword>
<reference evidence="9 10" key="1">
    <citation type="submission" date="2019-09" db="EMBL/GenBank/DDBJ databases">
        <title>Genome sequencing of strain KACC 21233.</title>
        <authorList>
            <person name="Heo J."/>
            <person name="Kim S.-J."/>
            <person name="Kim J.-S."/>
            <person name="Hong S.-B."/>
            <person name="Kwon S.-W."/>
        </authorList>
    </citation>
    <scope>NUCLEOTIDE SEQUENCE [LARGE SCALE GENOMIC DNA]</scope>
    <source>
        <strain evidence="9 10">KACC 21233</strain>
    </source>
</reference>
<dbReference type="InterPro" id="IPR002781">
    <property type="entry name" value="TM_pro_TauE-like"/>
</dbReference>
<dbReference type="InterPro" id="IPR052017">
    <property type="entry name" value="TSUP"/>
</dbReference>
<evidence type="ECO:0000256" key="4">
    <source>
        <dbReference type="ARBA" id="ARBA00022475"/>
    </source>
</evidence>
<evidence type="ECO:0000256" key="7">
    <source>
        <dbReference type="ARBA" id="ARBA00023136"/>
    </source>
</evidence>
<feature type="transmembrane region" description="Helical" evidence="8">
    <location>
        <begin position="193"/>
        <end position="215"/>
    </location>
</feature>
<dbReference type="GO" id="GO:0005886">
    <property type="term" value="C:plasma membrane"/>
    <property type="evidence" value="ECO:0007669"/>
    <property type="project" value="UniProtKB-SubCell"/>
</dbReference>
<dbReference type="AlphaFoldDB" id="A0A5C1YLJ4"/>
<accession>A0A5C1YLJ4</accession>
<evidence type="ECO:0000313" key="10">
    <source>
        <dbReference type="Proteomes" id="UP000324536"/>
    </source>
</evidence>
<dbReference type="OrthoDB" id="8421744at2"/>
<dbReference type="KEGG" id="acek:FLP30_04960"/>
<keyword evidence="7 8" id="KW-0472">Membrane</keyword>
<feature type="transmembrane region" description="Helical" evidence="8">
    <location>
        <begin position="124"/>
        <end position="150"/>
    </location>
</feature>
<comment type="subcellular location">
    <subcellularLocation>
        <location evidence="1 8">Cell membrane</location>
        <topology evidence="1 8">Multi-pass membrane protein</topology>
    </subcellularLocation>
</comment>
<name>A0A5C1YLJ4_9PROT</name>
<proteinExistence type="inferred from homology"/>
<dbReference type="EMBL" id="CP043506">
    <property type="protein sequence ID" value="QEO17164.1"/>
    <property type="molecule type" value="Genomic_DNA"/>
</dbReference>
<feature type="transmembrane region" description="Helical" evidence="8">
    <location>
        <begin position="69"/>
        <end position="88"/>
    </location>
</feature>
<evidence type="ECO:0000256" key="1">
    <source>
        <dbReference type="ARBA" id="ARBA00004651"/>
    </source>
</evidence>
<dbReference type="PANTHER" id="PTHR30269:SF37">
    <property type="entry name" value="MEMBRANE TRANSPORTER PROTEIN"/>
    <property type="match status" value="1"/>
</dbReference>
<feature type="transmembrane region" description="Helical" evidence="8">
    <location>
        <begin position="42"/>
        <end position="62"/>
    </location>
</feature>
<dbReference type="Pfam" id="PF01925">
    <property type="entry name" value="TauE"/>
    <property type="match status" value="1"/>
</dbReference>
<keyword evidence="4 8" id="KW-1003">Cell membrane</keyword>
<gene>
    <name evidence="9" type="ORF">FLP30_04960</name>
</gene>
<dbReference type="PANTHER" id="PTHR30269">
    <property type="entry name" value="TRANSMEMBRANE PROTEIN YFCA"/>
    <property type="match status" value="1"/>
</dbReference>
<evidence type="ECO:0000256" key="8">
    <source>
        <dbReference type="RuleBase" id="RU363041"/>
    </source>
</evidence>
<evidence type="ECO:0000256" key="2">
    <source>
        <dbReference type="ARBA" id="ARBA00009142"/>
    </source>
</evidence>